<accession>A0A8U0IFT4</accession>
<sequence length="173" mass="17990">MSVGEVGVEDGERDLPAAIEAELQAGEEVRRSWTAGNVHWANQWQVLPDSPTHFAATDRRVVFATGDETTSIGYNHVRAVETDPADDGMDLSVAFRACGGLCLVVGVVAATRDLTNGAGLVALSVLLLAAGGAVGTGPDRATVTIVIDNERQRLSFSADESVGEALAELATEG</sequence>
<name>A0A8U0IFT4_9EURY</name>
<dbReference type="Proteomes" id="UP000830434">
    <property type="component" value="Chromosome"/>
</dbReference>
<organism evidence="1 2">
    <name type="scientific">Halorussus gelatinilyticus</name>
    <dbReference type="NCBI Taxonomy" id="2937524"/>
    <lineage>
        <taxon>Archaea</taxon>
        <taxon>Methanobacteriati</taxon>
        <taxon>Methanobacteriota</taxon>
        <taxon>Stenosarchaea group</taxon>
        <taxon>Halobacteria</taxon>
        <taxon>Halobacteriales</taxon>
        <taxon>Haladaptataceae</taxon>
        <taxon>Halorussus</taxon>
    </lineage>
</organism>
<proteinExistence type="predicted"/>
<dbReference type="GeneID" id="72191219"/>
<keyword evidence="2" id="KW-1185">Reference proteome</keyword>
<reference evidence="1" key="1">
    <citation type="submission" date="2022-04" db="EMBL/GenBank/DDBJ databases">
        <title>Diverse halophilic archaea isolated from saline environments.</title>
        <authorList>
            <person name="Cui H.-L."/>
        </authorList>
    </citation>
    <scope>NUCLEOTIDE SEQUENCE</scope>
    <source>
        <strain evidence="1">XZYJT40</strain>
    </source>
</reference>
<dbReference type="RefSeq" id="WP_248654333.1">
    <property type="nucleotide sequence ID" value="NZ_CP096658.1"/>
</dbReference>
<dbReference type="AlphaFoldDB" id="A0A8U0IFT4"/>
<gene>
    <name evidence="1" type="ORF">M0R88_15150</name>
</gene>
<evidence type="ECO:0000313" key="2">
    <source>
        <dbReference type="Proteomes" id="UP000830434"/>
    </source>
</evidence>
<evidence type="ECO:0000313" key="1">
    <source>
        <dbReference type="EMBL" id="UPV99842.1"/>
    </source>
</evidence>
<dbReference type="KEGG" id="haxz:M0R88_15150"/>
<protein>
    <submittedName>
        <fullName evidence="1">Uncharacterized protein</fullName>
    </submittedName>
</protein>
<dbReference type="EMBL" id="CP096658">
    <property type="protein sequence ID" value="UPV99842.1"/>
    <property type="molecule type" value="Genomic_DNA"/>
</dbReference>